<reference evidence="1 2" key="1">
    <citation type="journal article" date="2018" name="Sci. Rep.">
        <title>Genomic signatures of local adaptation to the degree of environmental predictability in rotifers.</title>
        <authorList>
            <person name="Franch-Gras L."/>
            <person name="Hahn C."/>
            <person name="Garcia-Roger E.M."/>
            <person name="Carmona M.J."/>
            <person name="Serra M."/>
            <person name="Gomez A."/>
        </authorList>
    </citation>
    <scope>NUCLEOTIDE SEQUENCE [LARGE SCALE GENOMIC DNA]</scope>
    <source>
        <strain evidence="1">HYR1</strain>
    </source>
</reference>
<keyword evidence="2" id="KW-1185">Reference proteome</keyword>
<protein>
    <submittedName>
        <fullName evidence="1">Uncharacterized protein</fullName>
    </submittedName>
</protein>
<comment type="caution">
    <text evidence="1">The sequence shown here is derived from an EMBL/GenBank/DDBJ whole genome shotgun (WGS) entry which is preliminary data.</text>
</comment>
<dbReference type="Proteomes" id="UP000276133">
    <property type="component" value="Unassembled WGS sequence"/>
</dbReference>
<name>A0A3M7SY49_BRAPC</name>
<sequence length="134" mass="15224">MLRVQEKRLHFALRIADANQTRYLCGLVGHAALQHLALFELPAVACQVDARRRTKETLLVAVRLLRHFCIKYDDCVIVALFQVSPHCFTRQSSRLARLHTAIATDIATDIATRIVCYVQIGKVGRYLSAHDHFI</sequence>
<gene>
    <name evidence="1" type="ORF">BpHYR1_019808</name>
</gene>
<proteinExistence type="predicted"/>
<organism evidence="1 2">
    <name type="scientific">Brachionus plicatilis</name>
    <name type="common">Marine rotifer</name>
    <name type="synonym">Brachionus muelleri</name>
    <dbReference type="NCBI Taxonomy" id="10195"/>
    <lineage>
        <taxon>Eukaryota</taxon>
        <taxon>Metazoa</taxon>
        <taxon>Spiralia</taxon>
        <taxon>Gnathifera</taxon>
        <taxon>Rotifera</taxon>
        <taxon>Eurotatoria</taxon>
        <taxon>Monogononta</taxon>
        <taxon>Pseudotrocha</taxon>
        <taxon>Ploima</taxon>
        <taxon>Brachionidae</taxon>
        <taxon>Brachionus</taxon>
    </lineage>
</organism>
<evidence type="ECO:0000313" key="2">
    <source>
        <dbReference type="Proteomes" id="UP000276133"/>
    </source>
</evidence>
<evidence type="ECO:0000313" key="1">
    <source>
        <dbReference type="EMBL" id="RNA40647.1"/>
    </source>
</evidence>
<dbReference type="AlphaFoldDB" id="A0A3M7SY49"/>
<dbReference type="EMBL" id="REGN01000616">
    <property type="protein sequence ID" value="RNA40647.1"/>
    <property type="molecule type" value="Genomic_DNA"/>
</dbReference>
<accession>A0A3M7SY49</accession>